<accession>A0A1I5DZ33</accession>
<dbReference type="Proteomes" id="UP000183642">
    <property type="component" value="Unassembled WGS sequence"/>
</dbReference>
<dbReference type="RefSeq" id="WP_075012519.1">
    <property type="nucleotide sequence ID" value="NZ_FOWE01000002.1"/>
</dbReference>
<proteinExistence type="predicted"/>
<evidence type="ECO:0000313" key="1">
    <source>
        <dbReference type="EMBL" id="SFO04479.1"/>
    </source>
</evidence>
<protein>
    <submittedName>
        <fullName evidence="1">Uncharacterized protein</fullName>
    </submittedName>
</protein>
<evidence type="ECO:0000313" key="2">
    <source>
        <dbReference type="Proteomes" id="UP000183642"/>
    </source>
</evidence>
<reference evidence="2" key="1">
    <citation type="submission" date="2016-10" db="EMBL/GenBank/DDBJ databases">
        <authorList>
            <person name="Varghese N."/>
            <person name="Submissions S."/>
        </authorList>
    </citation>
    <scope>NUCLEOTIDE SEQUENCE [LARGE SCALE GENOMIC DNA]</scope>
    <source>
        <strain evidence="2">DSM 43161</strain>
    </source>
</reference>
<organism evidence="1 2">
    <name type="scientific">Geodermatophilus obscurus</name>
    <dbReference type="NCBI Taxonomy" id="1861"/>
    <lineage>
        <taxon>Bacteria</taxon>
        <taxon>Bacillati</taxon>
        <taxon>Actinomycetota</taxon>
        <taxon>Actinomycetes</taxon>
        <taxon>Geodermatophilales</taxon>
        <taxon>Geodermatophilaceae</taxon>
        <taxon>Geodermatophilus</taxon>
    </lineage>
</organism>
<sequence>MAAAVSAVDDLVLHAPRVLGFAPTGRIADRYGLDRDDVEDHLLDLGARGWVGSAAFAGTSGWFLTEAGRAEDERRMAAELDRTGARPVVSDAHTRFLPLNARFARVCTDWQLRPTRAEPMAANDHTDWRWDERVLRALGTLGRELTQLTDPLGGCLQRLDGYGARYAAALAQVDLGQRRYVDSPEVDSCHTVWMQLHEDLLSTLGIPRGADG</sequence>
<dbReference type="EMBL" id="FOWE01000002">
    <property type="protein sequence ID" value="SFO04479.1"/>
    <property type="molecule type" value="Genomic_DNA"/>
</dbReference>
<dbReference type="AlphaFoldDB" id="A0A1I5DZ33"/>
<dbReference type="OrthoDB" id="3568381at2"/>
<keyword evidence="2" id="KW-1185">Reference proteome</keyword>
<name>A0A1I5DZ33_9ACTN</name>
<gene>
    <name evidence="1" type="ORF">SAMN05660359_01171</name>
</gene>